<evidence type="ECO:0000313" key="1">
    <source>
        <dbReference type="EMBL" id="TQM89771.1"/>
    </source>
</evidence>
<gene>
    <name evidence="1" type="ORF">BD293_4454</name>
</gene>
<keyword evidence="2" id="KW-1185">Reference proteome</keyword>
<dbReference type="EMBL" id="VFPT01000005">
    <property type="protein sequence ID" value="TQM89771.1"/>
    <property type="molecule type" value="Genomic_DNA"/>
</dbReference>
<organism evidence="1 2">
    <name type="scientific">Roseinatronobacter monicus</name>
    <dbReference type="NCBI Taxonomy" id="393481"/>
    <lineage>
        <taxon>Bacteria</taxon>
        <taxon>Pseudomonadati</taxon>
        <taxon>Pseudomonadota</taxon>
        <taxon>Alphaproteobacteria</taxon>
        <taxon>Rhodobacterales</taxon>
        <taxon>Paracoccaceae</taxon>
        <taxon>Roseinatronobacter</taxon>
    </lineage>
</organism>
<reference evidence="1 2" key="1">
    <citation type="submission" date="2019-06" db="EMBL/GenBank/DDBJ databases">
        <title>Genomic Encyclopedia of Archaeal and Bacterial Type Strains, Phase II (KMG-II): from individual species to whole genera.</title>
        <authorList>
            <person name="Goeker M."/>
        </authorList>
    </citation>
    <scope>NUCLEOTIDE SEQUENCE [LARGE SCALE GENOMIC DNA]</scope>
    <source>
        <strain evidence="1 2">DSM 18423</strain>
    </source>
</reference>
<protein>
    <submittedName>
        <fullName evidence="1">Uncharacterized protein</fullName>
    </submittedName>
</protein>
<dbReference type="Proteomes" id="UP000320582">
    <property type="component" value="Unassembled WGS sequence"/>
</dbReference>
<proteinExistence type="predicted"/>
<accession>A0A543K3X2</accession>
<name>A0A543K3X2_9RHOB</name>
<dbReference type="AlphaFoldDB" id="A0A543K3X2"/>
<comment type="caution">
    <text evidence="1">The sequence shown here is derived from an EMBL/GenBank/DDBJ whole genome shotgun (WGS) entry which is preliminary data.</text>
</comment>
<evidence type="ECO:0000313" key="2">
    <source>
        <dbReference type="Proteomes" id="UP000320582"/>
    </source>
</evidence>
<sequence>MRIAMRACGVQVLIDTFGLNIVLRIDADMSPELPFPRQNAMRIRQLPPHAEFKRNMVPIGENAAEPRARCKEDAAVFDLFGDLGAGGQRYVAKTCHDGEEIPYWGSARITAVVN</sequence>